<keyword evidence="1" id="KW-1133">Transmembrane helix</keyword>
<proteinExistence type="predicted"/>
<dbReference type="Proteomes" id="UP001590951">
    <property type="component" value="Unassembled WGS sequence"/>
</dbReference>
<protein>
    <submittedName>
        <fullName evidence="2">Uncharacterized protein</fullName>
    </submittedName>
</protein>
<evidence type="ECO:0000256" key="1">
    <source>
        <dbReference type="SAM" id="Phobius"/>
    </source>
</evidence>
<evidence type="ECO:0000313" key="3">
    <source>
        <dbReference type="Proteomes" id="UP001590951"/>
    </source>
</evidence>
<feature type="transmembrane region" description="Helical" evidence="1">
    <location>
        <begin position="158"/>
        <end position="179"/>
    </location>
</feature>
<comment type="caution">
    <text evidence="2">The sequence shown here is derived from an EMBL/GenBank/DDBJ whole genome shotgun (WGS) entry which is preliminary data.</text>
</comment>
<feature type="transmembrane region" description="Helical" evidence="1">
    <location>
        <begin position="126"/>
        <end position="146"/>
    </location>
</feature>
<feature type="transmembrane region" description="Helical" evidence="1">
    <location>
        <begin position="31"/>
        <end position="51"/>
    </location>
</feature>
<feature type="transmembrane region" description="Helical" evidence="1">
    <location>
        <begin position="97"/>
        <end position="114"/>
    </location>
</feature>
<keyword evidence="1" id="KW-0472">Membrane</keyword>
<name>A0ABR4AVV0_9LECA</name>
<dbReference type="EMBL" id="JBHFEH010000057">
    <property type="protein sequence ID" value="KAL2049790.1"/>
    <property type="molecule type" value="Genomic_DNA"/>
</dbReference>
<keyword evidence="1" id="KW-0812">Transmembrane</keyword>
<reference evidence="2 3" key="1">
    <citation type="submission" date="2024-09" db="EMBL/GenBank/DDBJ databases">
        <title>Rethinking Asexuality: The Enigmatic Case of Functional Sexual Genes in Lepraria (Stereocaulaceae).</title>
        <authorList>
            <person name="Doellman M."/>
            <person name="Sun Y."/>
            <person name="Barcenas-Pena A."/>
            <person name="Lumbsch H.T."/>
            <person name="Grewe F."/>
        </authorList>
    </citation>
    <scope>NUCLEOTIDE SEQUENCE [LARGE SCALE GENOMIC DNA]</scope>
    <source>
        <strain evidence="2 3">Grewe 0041</strain>
    </source>
</reference>
<accession>A0ABR4AVV0</accession>
<organism evidence="2 3">
    <name type="scientific">Lepraria finkii</name>
    <dbReference type="NCBI Taxonomy" id="1340010"/>
    <lineage>
        <taxon>Eukaryota</taxon>
        <taxon>Fungi</taxon>
        <taxon>Dikarya</taxon>
        <taxon>Ascomycota</taxon>
        <taxon>Pezizomycotina</taxon>
        <taxon>Lecanoromycetes</taxon>
        <taxon>OSLEUM clade</taxon>
        <taxon>Lecanoromycetidae</taxon>
        <taxon>Lecanorales</taxon>
        <taxon>Lecanorineae</taxon>
        <taxon>Stereocaulaceae</taxon>
        <taxon>Lepraria</taxon>
    </lineage>
</organism>
<keyword evidence="3" id="KW-1185">Reference proteome</keyword>
<sequence length="214" mass="23694">MEQDITSDSGSIRSSTMFILMKVFYSNMNDYLLYSSALALETGSIFIFGRYDPSHTSSAMGCPVWLSPSRGFRWEDCTQSQHSLVALVARCVNDPSPAAFIGALSTFTLAALYIHHFHQDDRYQNAFLVGSACGVILLSCAIHIILPDTRWLQSLQTYLPLAIVFGSSFSAVMHHLGILDRASSGHQEIGQENEKDKLRSEPDGKIFHEAGLLQ</sequence>
<evidence type="ECO:0000313" key="2">
    <source>
        <dbReference type="EMBL" id="KAL2049790.1"/>
    </source>
</evidence>
<gene>
    <name evidence="2" type="ORF">ABVK25_009885</name>
</gene>